<dbReference type="AlphaFoldDB" id="A0A0A9F5E7"/>
<accession>A0A0A9F5E7</accession>
<reference evidence="1" key="2">
    <citation type="journal article" date="2015" name="Data Brief">
        <title>Shoot transcriptome of the giant reed, Arundo donax.</title>
        <authorList>
            <person name="Barrero R.A."/>
            <person name="Guerrero F.D."/>
            <person name="Moolhuijzen P."/>
            <person name="Goolsby J.A."/>
            <person name="Tidwell J."/>
            <person name="Bellgard S.E."/>
            <person name="Bellgard M.I."/>
        </authorList>
    </citation>
    <scope>NUCLEOTIDE SEQUENCE</scope>
    <source>
        <tissue evidence="1">Shoot tissue taken approximately 20 cm above the soil surface</tissue>
    </source>
</reference>
<name>A0A0A9F5E7_ARUDO</name>
<organism evidence="1">
    <name type="scientific">Arundo donax</name>
    <name type="common">Giant reed</name>
    <name type="synonym">Donax arundinaceus</name>
    <dbReference type="NCBI Taxonomy" id="35708"/>
    <lineage>
        <taxon>Eukaryota</taxon>
        <taxon>Viridiplantae</taxon>
        <taxon>Streptophyta</taxon>
        <taxon>Embryophyta</taxon>
        <taxon>Tracheophyta</taxon>
        <taxon>Spermatophyta</taxon>
        <taxon>Magnoliopsida</taxon>
        <taxon>Liliopsida</taxon>
        <taxon>Poales</taxon>
        <taxon>Poaceae</taxon>
        <taxon>PACMAD clade</taxon>
        <taxon>Arundinoideae</taxon>
        <taxon>Arundineae</taxon>
        <taxon>Arundo</taxon>
    </lineage>
</organism>
<protein>
    <submittedName>
        <fullName evidence="1">Uncharacterized protein</fullName>
    </submittedName>
</protein>
<reference evidence="1" key="1">
    <citation type="submission" date="2014-09" db="EMBL/GenBank/DDBJ databases">
        <authorList>
            <person name="Magalhaes I.L.F."/>
            <person name="Oliveira U."/>
            <person name="Santos F.R."/>
            <person name="Vidigal T.H.D.A."/>
            <person name="Brescovit A.D."/>
            <person name="Santos A.J."/>
        </authorList>
    </citation>
    <scope>NUCLEOTIDE SEQUENCE</scope>
    <source>
        <tissue evidence="1">Shoot tissue taken approximately 20 cm above the soil surface</tissue>
    </source>
</reference>
<evidence type="ECO:0000313" key="1">
    <source>
        <dbReference type="EMBL" id="JAE08235.1"/>
    </source>
</evidence>
<dbReference type="EMBL" id="GBRH01189661">
    <property type="protein sequence ID" value="JAE08235.1"/>
    <property type="molecule type" value="Transcribed_RNA"/>
</dbReference>
<sequence length="28" mass="3099">MFIALTHGVAHYFQRTTLAAVCSNNFNA</sequence>
<proteinExistence type="predicted"/>